<reference evidence="2" key="1">
    <citation type="submission" date="2018-06" db="EMBL/GenBank/DDBJ databases">
        <authorList>
            <person name="Zhirakovskaya E."/>
        </authorList>
    </citation>
    <scope>NUCLEOTIDE SEQUENCE</scope>
</reference>
<accession>A0A3B0YR72</accession>
<feature type="non-terminal residue" evidence="2">
    <location>
        <position position="1"/>
    </location>
</feature>
<feature type="domain" description="Carrier" evidence="1">
    <location>
        <begin position="1"/>
        <end position="34"/>
    </location>
</feature>
<dbReference type="InterPro" id="IPR036736">
    <property type="entry name" value="ACP-like_sf"/>
</dbReference>
<evidence type="ECO:0000313" key="2">
    <source>
        <dbReference type="EMBL" id="VAW77732.1"/>
    </source>
</evidence>
<dbReference type="Gene3D" id="1.10.1200.10">
    <property type="entry name" value="ACP-like"/>
    <property type="match status" value="1"/>
</dbReference>
<protein>
    <recommendedName>
        <fullName evidence="1">Carrier domain-containing protein</fullName>
    </recommendedName>
</protein>
<organism evidence="2">
    <name type="scientific">hydrothermal vent metagenome</name>
    <dbReference type="NCBI Taxonomy" id="652676"/>
    <lineage>
        <taxon>unclassified sequences</taxon>
        <taxon>metagenomes</taxon>
        <taxon>ecological metagenomes</taxon>
    </lineage>
</organism>
<dbReference type="SUPFAM" id="SSF47336">
    <property type="entry name" value="ACP-like"/>
    <property type="match status" value="1"/>
</dbReference>
<sequence length="37" mass="4229">LYELEEQLSIEIPNEVFERVQTIGDVISELESLHQAG</sequence>
<dbReference type="EMBL" id="UOFK01000125">
    <property type="protein sequence ID" value="VAW77732.1"/>
    <property type="molecule type" value="Genomic_DNA"/>
</dbReference>
<evidence type="ECO:0000259" key="1">
    <source>
        <dbReference type="PROSITE" id="PS50075"/>
    </source>
</evidence>
<dbReference type="AlphaFoldDB" id="A0A3B0YR72"/>
<name>A0A3B0YR72_9ZZZZ</name>
<gene>
    <name evidence="2" type="ORF">MNBD_GAMMA13-2000</name>
</gene>
<proteinExistence type="predicted"/>
<dbReference type="PROSITE" id="PS50075">
    <property type="entry name" value="CARRIER"/>
    <property type="match status" value="1"/>
</dbReference>
<dbReference type="InterPro" id="IPR009081">
    <property type="entry name" value="PP-bd_ACP"/>
</dbReference>